<dbReference type="EMBL" id="KZ820293">
    <property type="protein sequence ID" value="PWN47978.1"/>
    <property type="molecule type" value="Genomic_DNA"/>
</dbReference>
<keyword evidence="2" id="KW-1185">Reference proteome</keyword>
<evidence type="ECO:0000313" key="1">
    <source>
        <dbReference type="EMBL" id="PWN47978.1"/>
    </source>
</evidence>
<reference evidence="1 2" key="1">
    <citation type="journal article" date="2018" name="Mol. Biol. Evol.">
        <title>Broad Genomic Sampling Reveals a Smut Pathogenic Ancestry of the Fungal Clade Ustilaginomycotina.</title>
        <authorList>
            <person name="Kijpornyongpan T."/>
            <person name="Mondo S.J."/>
            <person name="Barry K."/>
            <person name="Sandor L."/>
            <person name="Lee J."/>
            <person name="Lipzen A."/>
            <person name="Pangilinan J."/>
            <person name="LaButti K."/>
            <person name="Hainaut M."/>
            <person name="Henrissat B."/>
            <person name="Grigoriev I.V."/>
            <person name="Spatafora J.W."/>
            <person name="Aime M.C."/>
        </authorList>
    </citation>
    <scope>NUCLEOTIDE SEQUENCE [LARGE SCALE GENOMIC DNA]</scope>
    <source>
        <strain evidence="1 2">SA 807</strain>
    </source>
</reference>
<evidence type="ECO:0000313" key="2">
    <source>
        <dbReference type="Proteomes" id="UP000245626"/>
    </source>
</evidence>
<proteinExistence type="predicted"/>
<organism evidence="1 2">
    <name type="scientific">Violaceomyces palustris</name>
    <dbReference type="NCBI Taxonomy" id="1673888"/>
    <lineage>
        <taxon>Eukaryota</taxon>
        <taxon>Fungi</taxon>
        <taxon>Dikarya</taxon>
        <taxon>Basidiomycota</taxon>
        <taxon>Ustilaginomycotina</taxon>
        <taxon>Ustilaginomycetes</taxon>
        <taxon>Violaceomycetales</taxon>
        <taxon>Violaceomycetaceae</taxon>
        <taxon>Violaceomyces</taxon>
    </lineage>
</organism>
<accession>A0ACD0NQ82</accession>
<dbReference type="Proteomes" id="UP000245626">
    <property type="component" value="Unassembled WGS sequence"/>
</dbReference>
<name>A0ACD0NQ82_9BASI</name>
<sequence length="589" mass="65604">MPSSDTRSSAVRKHVIIIGAGAGGTALAARLGKLGHEVSVFEKNTFGGGRCSLINHQGHRWDQGPSLYLMPEIFQAAFESLGEDIRDHLDLHRCDPAYRIHFADGEKLKLSSNLTEMGEMLEKFEARAGNPDPLNSFLQFLKEAGENYEESIRHVLTKDWSAWWAFFRPELLPMLWKTGALRIYTSLYDRASLYFKSKHVRRAMTFSSMYMGMSPFDAPATYSLLQYAEYAKGVWYPKGGFYKVVEAFENVAKKKFGARFRYGTNVKRIVVEGDVVRGIELEDGEIVNADVVVSNADLVWTYNNLLPASSYAKRLRYKEQTCSSISFYWALKEVVPELGGHNIFLADAYQESFDEIFKDGDMPSEPSFYVNVPSRLDPSAAPEGKDTIVILVPCGPISIPEKSSSDPNKGAHSREQFLATRERARAQVIETLKKRLGRPDFEDLIDHEIVNDPFDWEEKFNLFRGSILGLSHTIPQVLWFRPSVKHAKYKNMFFVGASTQPGTGVPVVVAGSGIVSKRVDDYLTGKEKGLLSLESARASLSLAATVVLLLILAGIAAGGLALVLVVAITLQYLNLVDVKGFLWGKVVSD</sequence>
<protein>
    <submittedName>
        <fullName evidence="1">Phytoene dehydrogenase</fullName>
    </submittedName>
</protein>
<gene>
    <name evidence="1" type="ORF">IE53DRAFT_381707</name>
</gene>